<dbReference type="EMBL" id="CAXAMN010018835">
    <property type="protein sequence ID" value="CAK9053124.1"/>
    <property type="molecule type" value="Genomic_DNA"/>
</dbReference>
<evidence type="ECO:0000313" key="2">
    <source>
        <dbReference type="Proteomes" id="UP001642484"/>
    </source>
</evidence>
<accession>A0ABP0MSZ3</accession>
<comment type="caution">
    <text evidence="1">The sequence shown here is derived from an EMBL/GenBank/DDBJ whole genome shotgun (WGS) entry which is preliminary data.</text>
</comment>
<dbReference type="Proteomes" id="UP001642484">
    <property type="component" value="Unassembled WGS sequence"/>
</dbReference>
<sequence length="676" mass="75621">MSGFGSEKEEPSLRNLRAGYKTVSQAALSALLQDISKHGLPKATSRSSIKRSKDLEVDIETPYGKLLMSKSFQLSEKYRQCRQWEFHFVNPAAFLHYICATCDDFASVFWAAVSNDPPTIEVPLKFVCYMDDVVAGNPLANRLGRKFQIAYWSIYNLGVPAMSCERFWFPLVMARSEVVRKLPGRRAQLMKEALLLFRQPFDFQSGLVFNFTMGRLMLYARVGIYVADEGALKETFEFRGASGTRLCPLCANIVGYSSELYLHSSDLISSTSADRSKVQRASKEFILSTLNILDSKKRTSTKTGFEKLQKFAGWTWNPESPLLNTVLEIDLPAEIMFDYMHTFFVNGLWNLEVALLLPKLQETGFDRPMLHSAIQEFVFPDHLNARGVTGKQVFVKECKESSIGCTASEACSLYAVVRFLLIERYNRGELNSVKPALDSYMKLCRALDLLLDVRRGCTTSSDLTAAADAHLQAFVKCYTASSVLPKHHYGGHLGEMLQRFDGLIGCFCLERKHREFKRWASLSDNTPASWERGVLRDALVGQLDSLRKHDEGCEFQEPGRELKAFLAASFGQADITVADKVCLSDFGATVARGDVVVFSTDGTLEVGQTQFFARVLSSDYACISEWRSRGHNMFDVADSVPVLCPLSCILDSCIHVKRGSNVAVVPITTRDSYVAG</sequence>
<organism evidence="1 2">
    <name type="scientific">Durusdinium trenchii</name>
    <dbReference type="NCBI Taxonomy" id="1381693"/>
    <lineage>
        <taxon>Eukaryota</taxon>
        <taxon>Sar</taxon>
        <taxon>Alveolata</taxon>
        <taxon>Dinophyceae</taxon>
        <taxon>Suessiales</taxon>
        <taxon>Symbiodiniaceae</taxon>
        <taxon>Durusdinium</taxon>
    </lineage>
</organism>
<keyword evidence="2" id="KW-1185">Reference proteome</keyword>
<gene>
    <name evidence="1" type="ORF">CCMP2556_LOCUS26717</name>
</gene>
<name>A0ABP0MSZ3_9DINO</name>
<reference evidence="1 2" key="1">
    <citation type="submission" date="2024-02" db="EMBL/GenBank/DDBJ databases">
        <authorList>
            <person name="Chen Y."/>
            <person name="Shah S."/>
            <person name="Dougan E. K."/>
            <person name="Thang M."/>
            <person name="Chan C."/>
        </authorList>
    </citation>
    <scope>NUCLEOTIDE SEQUENCE [LARGE SCALE GENOMIC DNA]</scope>
</reference>
<protein>
    <submittedName>
        <fullName evidence="1">Uncharacterized protein</fullName>
    </submittedName>
</protein>
<evidence type="ECO:0000313" key="1">
    <source>
        <dbReference type="EMBL" id="CAK9053124.1"/>
    </source>
</evidence>
<proteinExistence type="predicted"/>